<organism evidence="1 2">
    <name type="scientific">Dendrolimus kikuchii</name>
    <dbReference type="NCBI Taxonomy" id="765133"/>
    <lineage>
        <taxon>Eukaryota</taxon>
        <taxon>Metazoa</taxon>
        <taxon>Ecdysozoa</taxon>
        <taxon>Arthropoda</taxon>
        <taxon>Hexapoda</taxon>
        <taxon>Insecta</taxon>
        <taxon>Pterygota</taxon>
        <taxon>Neoptera</taxon>
        <taxon>Endopterygota</taxon>
        <taxon>Lepidoptera</taxon>
        <taxon>Glossata</taxon>
        <taxon>Ditrysia</taxon>
        <taxon>Bombycoidea</taxon>
        <taxon>Lasiocampidae</taxon>
        <taxon>Dendrolimus</taxon>
    </lineage>
</organism>
<keyword evidence="2" id="KW-1185">Reference proteome</keyword>
<gene>
    <name evidence="1" type="ORF">K1T71_005651</name>
</gene>
<accession>A0ACC1D4I2</accession>
<name>A0ACC1D4I2_9NEOP</name>
<reference evidence="1 2" key="1">
    <citation type="journal article" date="2021" name="Front. Genet.">
        <title>Chromosome-Level Genome Assembly Reveals Significant Gene Expansion in the Toll and IMD Signaling Pathways of Dendrolimus kikuchii.</title>
        <authorList>
            <person name="Zhou J."/>
            <person name="Wu P."/>
            <person name="Xiong Z."/>
            <person name="Liu N."/>
            <person name="Zhao N."/>
            <person name="Ji M."/>
            <person name="Qiu Y."/>
            <person name="Yang B."/>
        </authorList>
    </citation>
    <scope>NUCLEOTIDE SEQUENCE [LARGE SCALE GENOMIC DNA]</scope>
    <source>
        <strain evidence="1">Ann1</strain>
    </source>
</reference>
<dbReference type="Proteomes" id="UP000824533">
    <property type="component" value="Linkage Group LG09"/>
</dbReference>
<evidence type="ECO:0000313" key="1">
    <source>
        <dbReference type="EMBL" id="KAJ0178876.1"/>
    </source>
</evidence>
<comment type="caution">
    <text evidence="1">The sequence shown here is derived from an EMBL/GenBank/DDBJ whole genome shotgun (WGS) entry which is preliminary data.</text>
</comment>
<sequence length="261" mass="30715">MWKILERSIPLYVKFNQEDEFKIFLMDFIHIWSTSFTKSDFLSCLKKSNATLEFDDDNKLLERGINMFSEPEKLKSEVKIDDDKSTMSISLFMFLGEFKFKLEGCKLKKQNEEYYFQHVTQPLLKTVKDLRTNQNILRNLLIDKDKEISKYRVQNVDILYSGKTDKFDDDVYSSQHNVYETNFGQSDIPDVILEKIIQAPKTVSVKLENQSGEMNIKTEPASNSEDHLTFKARKEQKPIKMETLRNENVSMAKRKKKGLNY</sequence>
<proteinExistence type="predicted"/>
<evidence type="ECO:0000313" key="2">
    <source>
        <dbReference type="Proteomes" id="UP000824533"/>
    </source>
</evidence>
<protein>
    <submittedName>
        <fullName evidence="1">Uncharacterized protein</fullName>
    </submittedName>
</protein>
<dbReference type="EMBL" id="CM034395">
    <property type="protein sequence ID" value="KAJ0178876.1"/>
    <property type="molecule type" value="Genomic_DNA"/>
</dbReference>